<sequence length="167" mass="18235">MVGDGDNGQMSAPRLCSVLLCLFLDLACVFALSPASPGFTVWYFACFVLAQLAAFKLLPSGGRVSRWAEEKGDGKSDDGSALASSAAVLRHSHESPLYATPGLITPQWHRSAPQHNSSCDEARNISLLRFLVIPSTLYTRPRRLPHCEFPTCPAFQLEQMLLLLPAF</sequence>
<feature type="transmembrane region" description="Helical" evidence="1">
    <location>
        <begin position="41"/>
        <end position="58"/>
    </location>
</feature>
<dbReference type="EMBL" id="JARJCW010000082">
    <property type="protein sequence ID" value="KAJ7196678.1"/>
    <property type="molecule type" value="Genomic_DNA"/>
</dbReference>
<keyword evidence="2" id="KW-0732">Signal</keyword>
<gene>
    <name evidence="3" type="ORF">GGX14DRAFT_672331</name>
</gene>
<comment type="caution">
    <text evidence="3">The sequence shown here is derived from an EMBL/GenBank/DDBJ whole genome shotgun (WGS) entry which is preliminary data.</text>
</comment>
<dbReference type="AlphaFoldDB" id="A0AAD6UYP0"/>
<accession>A0AAD6UYP0</accession>
<keyword evidence="4" id="KW-1185">Reference proteome</keyword>
<reference evidence="3" key="1">
    <citation type="submission" date="2023-03" db="EMBL/GenBank/DDBJ databases">
        <title>Massive genome expansion in bonnet fungi (Mycena s.s.) driven by repeated elements and novel gene families across ecological guilds.</title>
        <authorList>
            <consortium name="Lawrence Berkeley National Laboratory"/>
            <person name="Harder C.B."/>
            <person name="Miyauchi S."/>
            <person name="Viragh M."/>
            <person name="Kuo A."/>
            <person name="Thoen E."/>
            <person name="Andreopoulos B."/>
            <person name="Lu D."/>
            <person name="Skrede I."/>
            <person name="Drula E."/>
            <person name="Henrissat B."/>
            <person name="Morin E."/>
            <person name="Kohler A."/>
            <person name="Barry K."/>
            <person name="LaButti K."/>
            <person name="Morin E."/>
            <person name="Salamov A."/>
            <person name="Lipzen A."/>
            <person name="Mereny Z."/>
            <person name="Hegedus B."/>
            <person name="Baldrian P."/>
            <person name="Stursova M."/>
            <person name="Weitz H."/>
            <person name="Taylor A."/>
            <person name="Grigoriev I.V."/>
            <person name="Nagy L.G."/>
            <person name="Martin F."/>
            <person name="Kauserud H."/>
        </authorList>
    </citation>
    <scope>NUCLEOTIDE SEQUENCE</scope>
    <source>
        <strain evidence="3">9144</strain>
    </source>
</reference>
<feature type="chain" id="PRO_5042188764" evidence="2">
    <location>
        <begin position="32"/>
        <end position="167"/>
    </location>
</feature>
<dbReference type="Proteomes" id="UP001219525">
    <property type="component" value="Unassembled WGS sequence"/>
</dbReference>
<organism evidence="3 4">
    <name type="scientific">Mycena pura</name>
    <dbReference type="NCBI Taxonomy" id="153505"/>
    <lineage>
        <taxon>Eukaryota</taxon>
        <taxon>Fungi</taxon>
        <taxon>Dikarya</taxon>
        <taxon>Basidiomycota</taxon>
        <taxon>Agaricomycotina</taxon>
        <taxon>Agaricomycetes</taxon>
        <taxon>Agaricomycetidae</taxon>
        <taxon>Agaricales</taxon>
        <taxon>Marasmiineae</taxon>
        <taxon>Mycenaceae</taxon>
        <taxon>Mycena</taxon>
    </lineage>
</organism>
<keyword evidence="1" id="KW-1133">Transmembrane helix</keyword>
<proteinExistence type="predicted"/>
<keyword evidence="1" id="KW-0812">Transmembrane</keyword>
<evidence type="ECO:0000313" key="3">
    <source>
        <dbReference type="EMBL" id="KAJ7196678.1"/>
    </source>
</evidence>
<evidence type="ECO:0000256" key="1">
    <source>
        <dbReference type="SAM" id="Phobius"/>
    </source>
</evidence>
<evidence type="ECO:0000313" key="4">
    <source>
        <dbReference type="Proteomes" id="UP001219525"/>
    </source>
</evidence>
<feature type="signal peptide" evidence="2">
    <location>
        <begin position="1"/>
        <end position="31"/>
    </location>
</feature>
<evidence type="ECO:0000256" key="2">
    <source>
        <dbReference type="SAM" id="SignalP"/>
    </source>
</evidence>
<name>A0AAD6UYP0_9AGAR</name>
<protein>
    <submittedName>
        <fullName evidence="3">Uncharacterized protein</fullName>
    </submittedName>
</protein>
<keyword evidence="1" id="KW-0472">Membrane</keyword>